<evidence type="ECO:0000313" key="3">
    <source>
        <dbReference type="EMBL" id="KAK8863826.1"/>
    </source>
</evidence>
<dbReference type="EMBL" id="JAPFFF010000017">
    <property type="protein sequence ID" value="KAK8863826.1"/>
    <property type="molecule type" value="Genomic_DNA"/>
</dbReference>
<dbReference type="PANTHER" id="PTHR22957">
    <property type="entry name" value="TBC1 DOMAIN FAMILY MEMBER GTPASE-ACTIVATING PROTEIN"/>
    <property type="match status" value="1"/>
</dbReference>
<dbReference type="InterPro" id="IPR000195">
    <property type="entry name" value="Rab-GAP-TBC_dom"/>
</dbReference>
<name>A0ABR2IKS4_9EUKA</name>
<feature type="region of interest" description="Disordered" evidence="1">
    <location>
        <begin position="1"/>
        <end position="22"/>
    </location>
</feature>
<dbReference type="Gene3D" id="1.10.8.270">
    <property type="entry name" value="putative rabgap domain of human tbc1 domain family member 14 like domains"/>
    <property type="match status" value="1"/>
</dbReference>
<feature type="compositionally biased region" description="Polar residues" evidence="1">
    <location>
        <begin position="1"/>
        <end position="21"/>
    </location>
</feature>
<accession>A0ABR2IKS4</accession>
<evidence type="ECO:0000256" key="1">
    <source>
        <dbReference type="SAM" id="MobiDB-lite"/>
    </source>
</evidence>
<dbReference type="InterPro" id="IPR035969">
    <property type="entry name" value="Rab-GAP_TBC_sf"/>
</dbReference>
<gene>
    <name evidence="3" type="ORF">M9Y10_011516</name>
</gene>
<proteinExistence type="predicted"/>
<dbReference type="SUPFAM" id="SSF47923">
    <property type="entry name" value="Ypt/Rab-GAP domain of gyp1p"/>
    <property type="match status" value="2"/>
</dbReference>
<comment type="caution">
    <text evidence="3">The sequence shown here is derived from an EMBL/GenBank/DDBJ whole genome shotgun (WGS) entry which is preliminary data.</text>
</comment>
<evidence type="ECO:0000313" key="4">
    <source>
        <dbReference type="Proteomes" id="UP001470230"/>
    </source>
</evidence>
<sequence>MSTRVQMNNGSSNQKSYNQSDPDIGLNSLKKRSFSFDTGAKTVYDTNRDTFYENLLFPSSNSSANHSTIIDVEKLKTNAWKGIPFIYRPHVWRIFLDYEPANTSLSASVLQHKRNDYFDCLDRVFNESQRHLWTNSQKQTETQILKDLPRTHVLLIRNEERVKLLFERVLFVWAVRHPASGYVQGMNDLLQPFFFVFLSEKLLNNQNSEGNSENNDQIFDDIESIENLASIDGLSPQDLNDIEADCFWCFSKLLDSIQDLFTKDQPGIYKMLNHLEIVVSRVAPQLAKTIKDEEIQYQEFAFRWMNCLLIREFPMKLVLRLWDNYVCDPQKIATMHVYICAAMMEILLQPRLKGLSHADFVIRIQDPFMHQVSTGSFSSSASGSAKASPQSSGNIVNSLSSSELEPPPTRRIKRAQSTVIHPSGSSSNLSLSPKMKKKKDGWDEQDIDMVIAQAYVYEKMFQSSTHLKSPSKSKF</sequence>
<reference evidence="3 4" key="1">
    <citation type="submission" date="2024-04" db="EMBL/GenBank/DDBJ databases">
        <title>Tritrichomonas musculus Genome.</title>
        <authorList>
            <person name="Alves-Ferreira E."/>
            <person name="Grigg M."/>
            <person name="Lorenzi H."/>
            <person name="Galac M."/>
        </authorList>
    </citation>
    <scope>NUCLEOTIDE SEQUENCE [LARGE SCALE GENOMIC DNA]</scope>
    <source>
        <strain evidence="3 4">EAF2021</strain>
    </source>
</reference>
<dbReference type="PROSITE" id="PS50086">
    <property type="entry name" value="TBC_RABGAP"/>
    <property type="match status" value="1"/>
</dbReference>
<feature type="region of interest" description="Disordered" evidence="1">
    <location>
        <begin position="379"/>
        <end position="443"/>
    </location>
</feature>
<feature type="domain" description="Rab-GAP TBC" evidence="2">
    <location>
        <begin position="82"/>
        <end position="329"/>
    </location>
</feature>
<keyword evidence="4" id="KW-1185">Reference proteome</keyword>
<dbReference type="Proteomes" id="UP001470230">
    <property type="component" value="Unassembled WGS sequence"/>
</dbReference>
<evidence type="ECO:0000259" key="2">
    <source>
        <dbReference type="PROSITE" id="PS50086"/>
    </source>
</evidence>
<protein>
    <recommendedName>
        <fullName evidence="2">Rab-GAP TBC domain-containing protein</fullName>
    </recommendedName>
</protein>
<dbReference type="Gene3D" id="1.10.10.750">
    <property type="entry name" value="Ypt/Rab-GAP domain of gyp1p, domain 1"/>
    <property type="match status" value="1"/>
</dbReference>
<dbReference type="Gene3D" id="1.10.472.80">
    <property type="entry name" value="Ypt/Rab-GAP domain of gyp1p, domain 3"/>
    <property type="match status" value="1"/>
</dbReference>
<organism evidence="3 4">
    <name type="scientific">Tritrichomonas musculus</name>
    <dbReference type="NCBI Taxonomy" id="1915356"/>
    <lineage>
        <taxon>Eukaryota</taxon>
        <taxon>Metamonada</taxon>
        <taxon>Parabasalia</taxon>
        <taxon>Tritrichomonadida</taxon>
        <taxon>Tritrichomonadidae</taxon>
        <taxon>Tritrichomonas</taxon>
    </lineage>
</organism>
<dbReference type="SMART" id="SM00164">
    <property type="entry name" value="TBC"/>
    <property type="match status" value="1"/>
</dbReference>
<feature type="compositionally biased region" description="Low complexity" evidence="1">
    <location>
        <begin position="379"/>
        <end position="404"/>
    </location>
</feature>
<feature type="compositionally biased region" description="Low complexity" evidence="1">
    <location>
        <begin position="422"/>
        <end position="433"/>
    </location>
</feature>
<dbReference type="PANTHER" id="PTHR22957:SF26">
    <property type="entry name" value="LD44506P"/>
    <property type="match status" value="1"/>
</dbReference>
<dbReference type="Pfam" id="PF00566">
    <property type="entry name" value="RabGAP-TBC"/>
    <property type="match status" value="1"/>
</dbReference>